<dbReference type="AlphaFoldDB" id="A0A0E3QMR7"/>
<dbReference type="Proteomes" id="UP000033038">
    <property type="component" value="Chromosome"/>
</dbReference>
<dbReference type="EMBL" id="CP009526">
    <property type="protein sequence ID" value="AKB51657.1"/>
    <property type="molecule type" value="Genomic_DNA"/>
</dbReference>
<protein>
    <submittedName>
        <fullName evidence="1">Uncharacterized protein</fullName>
    </submittedName>
</protein>
<name>A0A0E3QMR7_METBA</name>
<organism evidence="1 2">
    <name type="scientific">Methanosarcina barkeri str. Wiesmoor</name>
    <dbReference type="NCBI Taxonomy" id="1434109"/>
    <lineage>
        <taxon>Archaea</taxon>
        <taxon>Methanobacteriati</taxon>
        <taxon>Methanobacteriota</taxon>
        <taxon>Stenosarchaea group</taxon>
        <taxon>Methanomicrobia</taxon>
        <taxon>Methanosarcinales</taxon>
        <taxon>Methanosarcinaceae</taxon>
        <taxon>Methanosarcina</taxon>
    </lineage>
</organism>
<evidence type="ECO:0000313" key="2">
    <source>
        <dbReference type="Proteomes" id="UP000033038"/>
    </source>
</evidence>
<dbReference type="RefSeq" id="WP_011307309.1">
    <property type="nucleotide sequence ID" value="NZ_CP009526.1"/>
</dbReference>
<gene>
    <name evidence="1" type="ORF">MSBRW_2404</name>
</gene>
<accession>A0A0E3QMR7</accession>
<dbReference type="PATRIC" id="fig|1434109.4.peg.3105"/>
<proteinExistence type="predicted"/>
<dbReference type="KEGG" id="mbw:MSBRW_2404"/>
<sequence length="110" mass="12716">MPREFTQKDIEIFNKLAPEARGNLISREAGHQFPFILRPVSHKFAESSEDFRKRLERLDPEELDYLIGLALEGKEDVQSLDEDLEELVSVVSEKLSPERAKQLKDFVGIF</sequence>
<dbReference type="GeneID" id="24823950"/>
<dbReference type="HOGENOM" id="CLU_169412_0_0_2"/>
<reference evidence="1 2" key="1">
    <citation type="submission" date="2014-07" db="EMBL/GenBank/DDBJ databases">
        <title>Methanogenic archaea and the global carbon cycle.</title>
        <authorList>
            <person name="Henriksen J.R."/>
            <person name="Luke J."/>
            <person name="Reinhart S."/>
            <person name="Benedict M.N."/>
            <person name="Youngblut N.D."/>
            <person name="Metcalf M.E."/>
            <person name="Whitaker R.J."/>
            <person name="Metcalf W.W."/>
        </authorList>
    </citation>
    <scope>NUCLEOTIDE SEQUENCE [LARGE SCALE GENOMIC DNA]</scope>
    <source>
        <strain evidence="1 2">Wiesmoor</strain>
    </source>
</reference>
<evidence type="ECO:0000313" key="1">
    <source>
        <dbReference type="EMBL" id="AKB51657.1"/>
    </source>
</evidence>